<comment type="caution">
    <text evidence="1">The sequence shown here is derived from an EMBL/GenBank/DDBJ whole genome shotgun (WGS) entry which is preliminary data.</text>
</comment>
<evidence type="ECO:0000313" key="1">
    <source>
        <dbReference type="EMBL" id="KZD55713.1"/>
    </source>
</evidence>
<dbReference type="EMBL" id="LJKE01000104">
    <property type="protein sequence ID" value="KZD55713.1"/>
    <property type="molecule type" value="Genomic_DNA"/>
</dbReference>
<organism evidence="1 2">
    <name type="scientific">Bacillus cereus</name>
    <dbReference type="NCBI Taxonomy" id="1396"/>
    <lineage>
        <taxon>Bacteria</taxon>
        <taxon>Bacillati</taxon>
        <taxon>Bacillota</taxon>
        <taxon>Bacilli</taxon>
        <taxon>Bacillales</taxon>
        <taxon>Bacillaceae</taxon>
        <taxon>Bacillus</taxon>
        <taxon>Bacillus cereus group</taxon>
    </lineage>
</organism>
<name>A0A162NWM1_BACCE</name>
<reference evidence="1 2" key="1">
    <citation type="submission" date="2015-09" db="EMBL/GenBank/DDBJ databases">
        <title>Bacillus cereus food isolates.</title>
        <authorList>
            <person name="Boekhorst J."/>
        </authorList>
    </citation>
    <scope>NUCLEOTIDE SEQUENCE [LARGE SCALE GENOMIC DNA]</scope>
    <source>
        <strain evidence="1 2">B4088</strain>
    </source>
</reference>
<accession>A0A162NWM1</accession>
<dbReference type="AlphaFoldDB" id="A0A162NWM1"/>
<sequence>MLRKYSWSGIDEFIKHAKFQDYDYILQNYQDCVVKFEDVVAEQTVTK</sequence>
<dbReference type="Proteomes" id="UP000076482">
    <property type="component" value="Unassembled WGS sequence"/>
</dbReference>
<dbReference type="PATRIC" id="fig|1396.535.peg.6029"/>
<evidence type="ECO:0000313" key="2">
    <source>
        <dbReference type="Proteomes" id="UP000076482"/>
    </source>
</evidence>
<proteinExistence type="predicted"/>
<gene>
    <name evidence="1" type="ORF">B4088_5458</name>
</gene>
<protein>
    <submittedName>
        <fullName evidence="1">Uncharacterized protein</fullName>
    </submittedName>
</protein>